<keyword evidence="2" id="KW-0732">Signal</keyword>
<protein>
    <submittedName>
        <fullName evidence="3">Uncharacterized protein</fullName>
    </submittedName>
</protein>
<dbReference type="OrthoDB" id="4005490at2"/>
<evidence type="ECO:0000256" key="2">
    <source>
        <dbReference type="SAM" id="SignalP"/>
    </source>
</evidence>
<feature type="compositionally biased region" description="Pro residues" evidence="1">
    <location>
        <begin position="326"/>
        <end position="335"/>
    </location>
</feature>
<dbReference type="KEGG" id="salf:SMD44_06808"/>
<dbReference type="Proteomes" id="UP000195880">
    <property type="component" value="Chromosome"/>
</dbReference>
<dbReference type="AlphaFoldDB" id="A0A1Z1WLJ6"/>
<name>A0A1Z1WLJ6_9ACTN</name>
<dbReference type="EMBL" id="CP021748">
    <property type="protein sequence ID" value="ARX87327.1"/>
    <property type="molecule type" value="Genomic_DNA"/>
</dbReference>
<feature type="signal peptide" evidence="2">
    <location>
        <begin position="1"/>
        <end position="27"/>
    </location>
</feature>
<gene>
    <name evidence="3" type="ORF">SMD44_06808</name>
</gene>
<accession>A0A1Z1WLJ6</accession>
<dbReference type="STRING" id="67267.GCA_000716675_03191"/>
<reference evidence="3 4" key="1">
    <citation type="submission" date="2017-05" db="EMBL/GenBank/DDBJ databases">
        <title>Streptomyces alboflavus Genome sequencing and assembly.</title>
        <authorList>
            <person name="Wang Y."/>
            <person name="Du B."/>
            <person name="Ding Y."/>
            <person name="Liu H."/>
            <person name="Hou Q."/>
            <person name="Liu K."/>
            <person name="Wang C."/>
            <person name="Yao L."/>
        </authorList>
    </citation>
    <scope>NUCLEOTIDE SEQUENCE [LARGE SCALE GENOMIC DNA]</scope>
    <source>
        <strain evidence="3 4">MDJK44</strain>
    </source>
</reference>
<evidence type="ECO:0000256" key="1">
    <source>
        <dbReference type="SAM" id="MobiDB-lite"/>
    </source>
</evidence>
<feature type="compositionally biased region" description="Basic and acidic residues" evidence="1">
    <location>
        <begin position="304"/>
        <end position="324"/>
    </location>
</feature>
<evidence type="ECO:0000313" key="4">
    <source>
        <dbReference type="Proteomes" id="UP000195880"/>
    </source>
</evidence>
<feature type="region of interest" description="Disordered" evidence="1">
    <location>
        <begin position="133"/>
        <end position="154"/>
    </location>
</feature>
<evidence type="ECO:0000313" key="3">
    <source>
        <dbReference type="EMBL" id="ARX87327.1"/>
    </source>
</evidence>
<proteinExistence type="predicted"/>
<organism evidence="3 4">
    <name type="scientific">Streptomyces alboflavus</name>
    <dbReference type="NCBI Taxonomy" id="67267"/>
    <lineage>
        <taxon>Bacteria</taxon>
        <taxon>Bacillati</taxon>
        <taxon>Actinomycetota</taxon>
        <taxon>Actinomycetes</taxon>
        <taxon>Kitasatosporales</taxon>
        <taxon>Streptomycetaceae</taxon>
        <taxon>Streptomyces</taxon>
    </lineage>
</organism>
<keyword evidence="4" id="KW-1185">Reference proteome</keyword>
<sequence length="361" mass="39566">MTLRDFLPLTCAATALAAALCASPAAAAEPSAPAPRAADRGAAPAENTLCVYSTEITDKTTGGYVWDVGTRAHALWKSDDFQSKYGQLSYGEQTNKLLYELNVSQHVFGHSWLVHFNSDGAFQRRLAGGGTARYDTYSFQPQDPDGRNGDGSPVDGMSVNYTGYDINAPGKPLVEWDRPSRKQDRDGAYAPRAARCKTLSATQQAAFDREIARRERADEKYTLLPSWTYLLTGGWAGTPARNCTTFALQVWDATMADAPAERIDPTLPLPAGDLNRRGAQVAKDLTQSEYSAWIPALAGKWIHEKNGNRDENDEVPRFADDHLAPRPAPPEPGPGTRPRAARSRDLSIIDMARYRGHIENR</sequence>
<dbReference type="eggNOG" id="ENOG5032GIX">
    <property type="taxonomic scope" value="Bacteria"/>
</dbReference>
<feature type="chain" id="PRO_5012193300" evidence="2">
    <location>
        <begin position="28"/>
        <end position="361"/>
    </location>
</feature>
<dbReference type="RefSeq" id="WP_087886317.1">
    <property type="nucleotide sequence ID" value="NZ_CP021748.1"/>
</dbReference>
<feature type="region of interest" description="Disordered" evidence="1">
    <location>
        <begin position="304"/>
        <end position="348"/>
    </location>
</feature>